<keyword evidence="10" id="KW-1185">Reference proteome</keyword>
<dbReference type="EMBL" id="QPKB01000004">
    <property type="protein sequence ID" value="RWR83881.1"/>
    <property type="molecule type" value="Genomic_DNA"/>
</dbReference>
<evidence type="ECO:0000256" key="5">
    <source>
        <dbReference type="ARBA" id="ARBA00023242"/>
    </source>
</evidence>
<comment type="caution">
    <text evidence="9">The sequence shown here is derived from an EMBL/GenBank/DDBJ whole genome shotgun (WGS) entry which is preliminary data.</text>
</comment>
<dbReference type="PANTHER" id="PTHR13690:SF124">
    <property type="entry name" value="TRANSCRIPTION FACTOR RF2A"/>
    <property type="match status" value="1"/>
</dbReference>
<sequence length="254" mass="28786">MRDSGELETQAIVRHYHQYVDYKFTSLVRIWANRQSAARSKERKMRYISDLEQKVKTLEIEAASLSAQLAMVKRDTTDFTAENDKLKVRLQSLEQQVQLQDGGFDQLSLGSIVAAISSLSSLAYWRRESRRRRRVTSTFPSSKTSDFNLFPLLVTAINNALKEEVQHLQVVAGTVSPIGGDMTNNGADFNANQQLYPYNNALRTLITDQQLHQLQIRPPLQPNQVQHQPPNVMRNKGPTPPSQKGPDFNSSSME</sequence>
<keyword evidence="4" id="KW-0804">Transcription</keyword>
<evidence type="ECO:0000313" key="9">
    <source>
        <dbReference type="EMBL" id="RWR83881.1"/>
    </source>
</evidence>
<keyword evidence="5" id="KW-0539">Nucleus</keyword>
<comment type="subcellular location">
    <subcellularLocation>
        <location evidence="1">Nucleus</location>
    </subcellularLocation>
</comment>
<evidence type="ECO:0000256" key="6">
    <source>
        <dbReference type="SAM" id="Coils"/>
    </source>
</evidence>
<dbReference type="PANTHER" id="PTHR13690">
    <property type="entry name" value="TRANSCRIPTION FACTOR POSF21-RELATED"/>
    <property type="match status" value="1"/>
</dbReference>
<dbReference type="SUPFAM" id="SSF57959">
    <property type="entry name" value="Leucine zipper domain"/>
    <property type="match status" value="1"/>
</dbReference>
<evidence type="ECO:0000256" key="7">
    <source>
        <dbReference type="SAM" id="MobiDB-lite"/>
    </source>
</evidence>
<dbReference type="Gene3D" id="1.20.5.170">
    <property type="match status" value="1"/>
</dbReference>
<feature type="coiled-coil region" evidence="6">
    <location>
        <begin position="41"/>
        <end position="96"/>
    </location>
</feature>
<name>A0A3S3MWM3_9MAGN</name>
<evidence type="ECO:0000259" key="8">
    <source>
        <dbReference type="PROSITE" id="PS50217"/>
    </source>
</evidence>
<dbReference type="STRING" id="337451.A0A3S3MWM3"/>
<organism evidence="9 10">
    <name type="scientific">Cinnamomum micranthum f. kanehirae</name>
    <dbReference type="NCBI Taxonomy" id="337451"/>
    <lineage>
        <taxon>Eukaryota</taxon>
        <taxon>Viridiplantae</taxon>
        <taxon>Streptophyta</taxon>
        <taxon>Embryophyta</taxon>
        <taxon>Tracheophyta</taxon>
        <taxon>Spermatophyta</taxon>
        <taxon>Magnoliopsida</taxon>
        <taxon>Magnoliidae</taxon>
        <taxon>Laurales</taxon>
        <taxon>Lauraceae</taxon>
        <taxon>Cinnamomum</taxon>
    </lineage>
</organism>
<feature type="region of interest" description="Disordered" evidence="7">
    <location>
        <begin position="221"/>
        <end position="254"/>
    </location>
</feature>
<dbReference type="InterPro" id="IPR044759">
    <property type="entry name" value="bZIP_RF2"/>
</dbReference>
<dbReference type="CDD" id="cd14703">
    <property type="entry name" value="bZIP_plant_RF2"/>
    <property type="match status" value="1"/>
</dbReference>
<dbReference type="InterPro" id="IPR046347">
    <property type="entry name" value="bZIP_sf"/>
</dbReference>
<gene>
    <name evidence="9" type="ORF">CKAN_01265900</name>
</gene>
<proteinExistence type="predicted"/>
<reference evidence="9 10" key="1">
    <citation type="journal article" date="2019" name="Nat. Plants">
        <title>Stout camphor tree genome fills gaps in understanding of flowering plant genome evolution.</title>
        <authorList>
            <person name="Chaw S.M."/>
            <person name="Liu Y.C."/>
            <person name="Wu Y.W."/>
            <person name="Wang H.Y."/>
            <person name="Lin C.I."/>
            <person name="Wu C.S."/>
            <person name="Ke H.M."/>
            <person name="Chang L.Y."/>
            <person name="Hsu C.Y."/>
            <person name="Yang H.T."/>
            <person name="Sudianto E."/>
            <person name="Hsu M.H."/>
            <person name="Wu K.P."/>
            <person name="Wang L.N."/>
            <person name="Leebens-Mack J.H."/>
            <person name="Tsai I.J."/>
        </authorList>
    </citation>
    <scope>NUCLEOTIDE SEQUENCE [LARGE SCALE GENOMIC DNA]</scope>
    <source>
        <strain evidence="10">cv. Chaw 1501</strain>
        <tissue evidence="9">Young leaves</tissue>
    </source>
</reference>
<dbReference type="GO" id="GO:0005634">
    <property type="term" value="C:nucleus"/>
    <property type="evidence" value="ECO:0007669"/>
    <property type="project" value="UniProtKB-SubCell"/>
</dbReference>
<feature type="compositionally biased region" description="Low complexity" evidence="7">
    <location>
        <begin position="222"/>
        <end position="232"/>
    </location>
</feature>
<dbReference type="AlphaFoldDB" id="A0A3S3MWM3"/>
<dbReference type="Pfam" id="PF00170">
    <property type="entry name" value="bZIP_1"/>
    <property type="match status" value="1"/>
</dbReference>
<accession>A0A3S3MWM3</accession>
<evidence type="ECO:0000256" key="4">
    <source>
        <dbReference type="ARBA" id="ARBA00023163"/>
    </source>
</evidence>
<dbReference type="Proteomes" id="UP000283530">
    <property type="component" value="Unassembled WGS sequence"/>
</dbReference>
<keyword evidence="3" id="KW-0238">DNA-binding</keyword>
<dbReference type="SMART" id="SM00338">
    <property type="entry name" value="BRLZ"/>
    <property type="match status" value="1"/>
</dbReference>
<keyword evidence="6" id="KW-0175">Coiled coil</keyword>
<protein>
    <submittedName>
        <fullName evidence="9">BZIP transcription factor family protein 11</fullName>
    </submittedName>
</protein>
<evidence type="ECO:0000256" key="2">
    <source>
        <dbReference type="ARBA" id="ARBA00023015"/>
    </source>
</evidence>
<feature type="domain" description="BZIP" evidence="8">
    <location>
        <begin position="29"/>
        <end position="86"/>
    </location>
</feature>
<dbReference type="OrthoDB" id="1435597at2759"/>
<dbReference type="GO" id="GO:0003700">
    <property type="term" value="F:DNA-binding transcription factor activity"/>
    <property type="evidence" value="ECO:0007669"/>
    <property type="project" value="InterPro"/>
</dbReference>
<evidence type="ECO:0000256" key="3">
    <source>
        <dbReference type="ARBA" id="ARBA00023125"/>
    </source>
</evidence>
<keyword evidence="2" id="KW-0805">Transcription regulation</keyword>
<dbReference type="GO" id="GO:0003677">
    <property type="term" value="F:DNA binding"/>
    <property type="evidence" value="ECO:0007669"/>
    <property type="project" value="UniProtKB-KW"/>
</dbReference>
<dbReference type="InterPro" id="IPR004827">
    <property type="entry name" value="bZIP"/>
</dbReference>
<evidence type="ECO:0000256" key="1">
    <source>
        <dbReference type="ARBA" id="ARBA00004123"/>
    </source>
</evidence>
<evidence type="ECO:0000313" key="10">
    <source>
        <dbReference type="Proteomes" id="UP000283530"/>
    </source>
</evidence>
<dbReference type="PROSITE" id="PS50217">
    <property type="entry name" value="BZIP"/>
    <property type="match status" value="1"/>
</dbReference>